<proteinExistence type="predicted"/>
<dbReference type="Proteomes" id="UP000053070">
    <property type="component" value="Unassembled WGS sequence"/>
</dbReference>
<keyword evidence="2" id="KW-1185">Reference proteome</keyword>
<dbReference type="PATRIC" id="fig|502682.8.peg.1417"/>
<dbReference type="AlphaFoldDB" id="A0A0G9MKY1"/>
<dbReference type="STRING" id="502682.BMF35_a0389"/>
<organism evidence="1 2">
    <name type="scientific">Aurantiacibacter gangjinensis</name>
    <dbReference type="NCBI Taxonomy" id="502682"/>
    <lineage>
        <taxon>Bacteria</taxon>
        <taxon>Pseudomonadati</taxon>
        <taxon>Pseudomonadota</taxon>
        <taxon>Alphaproteobacteria</taxon>
        <taxon>Sphingomonadales</taxon>
        <taxon>Erythrobacteraceae</taxon>
        <taxon>Aurantiacibacter</taxon>
    </lineage>
</organism>
<name>A0A0G9MKY1_9SPHN</name>
<comment type="caution">
    <text evidence="1">The sequence shown here is derived from an EMBL/GenBank/DDBJ whole genome shotgun (WGS) entry which is preliminary data.</text>
</comment>
<protein>
    <submittedName>
        <fullName evidence="1">Uncharacterized protein</fullName>
    </submittedName>
</protein>
<gene>
    <name evidence="1" type="ORF">AAW01_06955</name>
</gene>
<dbReference type="EMBL" id="LBHC01000002">
    <property type="protein sequence ID" value="KLE31342.1"/>
    <property type="molecule type" value="Genomic_DNA"/>
</dbReference>
<evidence type="ECO:0000313" key="1">
    <source>
        <dbReference type="EMBL" id="KLE31342.1"/>
    </source>
</evidence>
<dbReference type="KEGG" id="egn:BMF35_a0389"/>
<evidence type="ECO:0000313" key="2">
    <source>
        <dbReference type="Proteomes" id="UP000053070"/>
    </source>
</evidence>
<reference evidence="1 2" key="1">
    <citation type="submission" date="2015-04" db="EMBL/GenBank/DDBJ databases">
        <title>The draft genome sequence of Erythrobacr gangjinensis K7-2.</title>
        <authorList>
            <person name="Zhuang L."/>
            <person name="Liu Y."/>
            <person name="Shao Z."/>
        </authorList>
    </citation>
    <scope>NUCLEOTIDE SEQUENCE [LARGE SCALE GENOMIC DNA]</scope>
    <source>
        <strain evidence="1 2">K7-2</strain>
    </source>
</reference>
<sequence>MKMVLRVLRVAHFPISLSIGVALYVFADRSIFHAALASFLAELALAVMIFALASTVPDARQASGRQSIWGRVNDGVGTVLNWIGFVVIALAVAYVWSV</sequence>
<accession>A0A0G9MKY1</accession>